<comment type="subcellular location">
    <subcellularLocation>
        <location evidence="1">Membrane</location>
        <topology evidence="1">Multi-pass membrane protein</topology>
    </subcellularLocation>
</comment>
<feature type="transmembrane region" description="Helical" evidence="7">
    <location>
        <begin position="79"/>
        <end position="99"/>
    </location>
</feature>
<keyword evidence="3 7" id="KW-0812">Transmembrane</keyword>
<dbReference type="PANTHER" id="PTHR32322">
    <property type="entry name" value="INNER MEMBRANE TRANSPORTER"/>
    <property type="match status" value="1"/>
</dbReference>
<dbReference type="PANTHER" id="PTHR32322:SF2">
    <property type="entry name" value="EAMA DOMAIN-CONTAINING PROTEIN"/>
    <property type="match status" value="1"/>
</dbReference>
<dbReference type="InterPro" id="IPR000620">
    <property type="entry name" value="EamA_dom"/>
</dbReference>
<dbReference type="RefSeq" id="WP_009857426.1">
    <property type="nucleotide sequence ID" value="NZ_JAAOCD010000004.1"/>
</dbReference>
<gene>
    <name evidence="9" type="ORF">G7087_11060</name>
</gene>
<evidence type="ECO:0000256" key="2">
    <source>
        <dbReference type="ARBA" id="ARBA00007362"/>
    </source>
</evidence>
<feature type="region of interest" description="Disordered" evidence="6">
    <location>
        <begin position="300"/>
        <end position="323"/>
    </location>
</feature>
<dbReference type="SUPFAM" id="SSF103481">
    <property type="entry name" value="Multidrug resistance efflux transporter EmrE"/>
    <property type="match status" value="2"/>
</dbReference>
<evidence type="ECO:0000256" key="5">
    <source>
        <dbReference type="ARBA" id="ARBA00023136"/>
    </source>
</evidence>
<dbReference type="InterPro" id="IPR037185">
    <property type="entry name" value="EmrE-like"/>
</dbReference>
<evidence type="ECO:0000256" key="1">
    <source>
        <dbReference type="ARBA" id="ARBA00004141"/>
    </source>
</evidence>
<evidence type="ECO:0000256" key="4">
    <source>
        <dbReference type="ARBA" id="ARBA00022989"/>
    </source>
</evidence>
<protein>
    <submittedName>
        <fullName evidence="9">DMT family transporter</fullName>
    </submittedName>
</protein>
<feature type="transmembrane region" description="Helical" evidence="7">
    <location>
        <begin position="163"/>
        <end position="183"/>
    </location>
</feature>
<evidence type="ECO:0000259" key="8">
    <source>
        <dbReference type="Pfam" id="PF00892"/>
    </source>
</evidence>
<evidence type="ECO:0000313" key="9">
    <source>
        <dbReference type="EMBL" id="NHK98915.1"/>
    </source>
</evidence>
<feature type="domain" description="EamA" evidence="8">
    <location>
        <begin position="12"/>
        <end position="143"/>
    </location>
</feature>
<comment type="similarity">
    <text evidence="2">Belongs to the EamA transporter family.</text>
</comment>
<sequence>MTMPPPARDARRGLWLGLLAVVVFGMTLPVTRLAVGDASDPQLPPGFVTAARAAIAGLCSAAYLLAVRARPPRRSLWPALAVCAAGSVVGFPLFSALALRQVDAMHAAVISGVLPLATAVVAAIWLRQRASAGFWACAVAGCALVLGFAAWSGHGRVQAADGLLLLALFSAAASYVAGARVSLEIPPAQTVCWALLFMLPLTLPAALLQWPAAPVRAGAWAALGYVALFSMWLGFFAWYRGLALGGVLRVSQVQLLQPFVALLAAVPLLGETLDAATVGFAAAAVGLVALGRRFSAAPAAAPRAPSPAWPPAEPDPEPGAMIR</sequence>
<evidence type="ECO:0000256" key="6">
    <source>
        <dbReference type="SAM" id="MobiDB-lite"/>
    </source>
</evidence>
<dbReference type="EMBL" id="JAAOCD010000004">
    <property type="protein sequence ID" value="NHK98915.1"/>
    <property type="molecule type" value="Genomic_DNA"/>
</dbReference>
<evidence type="ECO:0000256" key="7">
    <source>
        <dbReference type="SAM" id="Phobius"/>
    </source>
</evidence>
<feature type="domain" description="EamA" evidence="8">
    <location>
        <begin position="161"/>
        <end position="285"/>
    </location>
</feature>
<keyword evidence="5 7" id="KW-0472">Membrane</keyword>
<proteinExistence type="inferred from homology"/>
<dbReference type="Pfam" id="PF00892">
    <property type="entry name" value="EamA"/>
    <property type="match status" value="2"/>
</dbReference>
<dbReference type="InterPro" id="IPR050638">
    <property type="entry name" value="AA-Vitamin_Transporters"/>
</dbReference>
<reference evidence="9 10" key="1">
    <citation type="submission" date="2020-03" db="EMBL/GenBank/DDBJ databases">
        <title>Rubrivivax benzoatilyticus JA2 (sequenced after 10 years sub-culturing).</title>
        <authorList>
            <person name="Gupta D."/>
            <person name="Chintalapati S."/>
            <person name="Chintalapati V.R."/>
        </authorList>
    </citation>
    <scope>NUCLEOTIDE SEQUENCE [LARGE SCALE GENOMIC DNA]</scope>
    <source>
        <strain evidence="9 10">JA2-Mal</strain>
    </source>
</reference>
<feature type="transmembrane region" description="Helical" evidence="7">
    <location>
        <begin position="105"/>
        <end position="126"/>
    </location>
</feature>
<feature type="compositionally biased region" description="Pro residues" evidence="6">
    <location>
        <begin position="304"/>
        <end position="313"/>
    </location>
</feature>
<comment type="caution">
    <text evidence="9">The sequence shown here is derived from an EMBL/GenBank/DDBJ whole genome shotgun (WGS) entry which is preliminary data.</text>
</comment>
<feature type="transmembrane region" description="Helical" evidence="7">
    <location>
        <begin position="190"/>
        <end position="211"/>
    </location>
</feature>
<feature type="transmembrane region" description="Helical" evidence="7">
    <location>
        <begin position="217"/>
        <end position="238"/>
    </location>
</feature>
<keyword evidence="10" id="KW-1185">Reference proteome</keyword>
<feature type="transmembrane region" description="Helical" evidence="7">
    <location>
        <begin position="46"/>
        <end position="67"/>
    </location>
</feature>
<feature type="transmembrane region" description="Helical" evidence="7">
    <location>
        <begin position="133"/>
        <end position="151"/>
    </location>
</feature>
<evidence type="ECO:0000256" key="3">
    <source>
        <dbReference type="ARBA" id="ARBA00022692"/>
    </source>
</evidence>
<evidence type="ECO:0000313" key="10">
    <source>
        <dbReference type="Proteomes" id="UP000802098"/>
    </source>
</evidence>
<name>A0ABX0HV60_9BURK</name>
<organism evidence="9 10">
    <name type="scientific">Rubrivivax benzoatilyticus</name>
    <dbReference type="NCBI Taxonomy" id="316997"/>
    <lineage>
        <taxon>Bacteria</taxon>
        <taxon>Pseudomonadati</taxon>
        <taxon>Pseudomonadota</taxon>
        <taxon>Betaproteobacteria</taxon>
        <taxon>Burkholderiales</taxon>
        <taxon>Sphaerotilaceae</taxon>
        <taxon>Rubrivivax</taxon>
    </lineage>
</organism>
<accession>A0ABX0HV60</accession>
<dbReference type="Proteomes" id="UP000802098">
    <property type="component" value="Unassembled WGS sequence"/>
</dbReference>
<keyword evidence="4 7" id="KW-1133">Transmembrane helix</keyword>